<evidence type="ECO:0000256" key="2">
    <source>
        <dbReference type="ARBA" id="ARBA00006824"/>
    </source>
</evidence>
<keyword evidence="3 6" id="KW-0812">Transmembrane</keyword>
<feature type="transmembrane region" description="Helical" evidence="6">
    <location>
        <begin position="117"/>
        <end position="139"/>
    </location>
</feature>
<evidence type="ECO:0000256" key="3">
    <source>
        <dbReference type="ARBA" id="ARBA00022692"/>
    </source>
</evidence>
<dbReference type="OrthoDB" id="430207at2759"/>
<dbReference type="PANTHER" id="PTHR11266:SF17">
    <property type="entry name" value="PROTEIN MPV17"/>
    <property type="match status" value="1"/>
</dbReference>
<sequence>MASLLAAGRATMHTAWQGYCDHLGRRPLATKVVTGVVGTLIGDGIAQATAHMAERRRAAARPGARRPRFQYDAARAARLCLYAAAIGSPVGHYWFAFLDKNVFPGRMGHPGTALLKVALDQAIMAPAGMALFYVAISLMEGKRLDQAADVLAAKFGPTMAANYLLWPAANFVNFRFVPPEQRILYVNAVYIGWVSFLSTMAAEGGGAPRRALAADAASDKTARLSPAGAGRPKAD</sequence>
<keyword evidence="9" id="KW-1185">Reference proteome</keyword>
<evidence type="ECO:0000313" key="9">
    <source>
        <dbReference type="Proteomes" id="UP000247498"/>
    </source>
</evidence>
<dbReference type="EMBL" id="BDRX01000031">
    <property type="protein sequence ID" value="GBF92303.1"/>
    <property type="molecule type" value="Genomic_DNA"/>
</dbReference>
<dbReference type="PANTHER" id="PTHR11266">
    <property type="entry name" value="PEROXISOMAL MEMBRANE PROTEIN 2, PXMP2 MPV17"/>
    <property type="match status" value="1"/>
</dbReference>
<feature type="transmembrane region" description="Helical" evidence="6">
    <location>
        <begin position="183"/>
        <end position="202"/>
    </location>
</feature>
<keyword evidence="4 6" id="KW-1133">Transmembrane helix</keyword>
<dbReference type="STRING" id="307507.A0A2V0P373"/>
<evidence type="ECO:0000256" key="5">
    <source>
        <dbReference type="ARBA" id="ARBA00023136"/>
    </source>
</evidence>
<keyword evidence="5 6" id="KW-0472">Membrane</keyword>
<evidence type="ECO:0000313" key="8">
    <source>
        <dbReference type="EMBL" id="GBF92303.1"/>
    </source>
</evidence>
<feature type="transmembrane region" description="Helical" evidence="6">
    <location>
        <begin position="76"/>
        <end position="97"/>
    </location>
</feature>
<name>A0A2V0P373_9CHLO</name>
<comment type="similarity">
    <text evidence="2 6">Belongs to the peroxisomal membrane protein PXMP2/4 family.</text>
</comment>
<reference evidence="8 9" key="1">
    <citation type="journal article" date="2018" name="Sci. Rep.">
        <title>Raphidocelis subcapitata (=Pseudokirchneriella subcapitata) provides an insight into genome evolution and environmental adaptations in the Sphaeropleales.</title>
        <authorList>
            <person name="Suzuki S."/>
            <person name="Yamaguchi H."/>
            <person name="Nakajima N."/>
            <person name="Kawachi M."/>
        </authorList>
    </citation>
    <scope>NUCLEOTIDE SEQUENCE [LARGE SCALE GENOMIC DNA]</scope>
    <source>
        <strain evidence="8 9">NIES-35</strain>
    </source>
</reference>
<dbReference type="GO" id="GO:0005737">
    <property type="term" value="C:cytoplasm"/>
    <property type="evidence" value="ECO:0007669"/>
    <property type="project" value="TreeGrafter"/>
</dbReference>
<evidence type="ECO:0000256" key="6">
    <source>
        <dbReference type="RuleBase" id="RU363053"/>
    </source>
</evidence>
<evidence type="ECO:0000256" key="4">
    <source>
        <dbReference type="ARBA" id="ARBA00022989"/>
    </source>
</evidence>
<protein>
    <submittedName>
        <fullName evidence="8">Uncharacterized protein</fullName>
    </submittedName>
</protein>
<organism evidence="8 9">
    <name type="scientific">Raphidocelis subcapitata</name>
    <dbReference type="NCBI Taxonomy" id="307507"/>
    <lineage>
        <taxon>Eukaryota</taxon>
        <taxon>Viridiplantae</taxon>
        <taxon>Chlorophyta</taxon>
        <taxon>core chlorophytes</taxon>
        <taxon>Chlorophyceae</taxon>
        <taxon>CS clade</taxon>
        <taxon>Sphaeropleales</taxon>
        <taxon>Selenastraceae</taxon>
        <taxon>Raphidocelis</taxon>
    </lineage>
</organism>
<dbReference type="Proteomes" id="UP000247498">
    <property type="component" value="Unassembled WGS sequence"/>
</dbReference>
<comment type="subcellular location">
    <subcellularLocation>
        <location evidence="1">Membrane</location>
        <topology evidence="1">Multi-pass membrane protein</topology>
    </subcellularLocation>
</comment>
<dbReference type="InterPro" id="IPR007248">
    <property type="entry name" value="Mpv17_PMP22"/>
</dbReference>
<dbReference type="FunCoup" id="A0A2V0P373">
    <property type="interactions" value="1414"/>
</dbReference>
<comment type="caution">
    <text evidence="8">The sequence shown here is derived from an EMBL/GenBank/DDBJ whole genome shotgun (WGS) entry which is preliminary data.</text>
</comment>
<dbReference type="AlphaFoldDB" id="A0A2V0P373"/>
<gene>
    <name evidence="8" type="ORF">Rsub_05505</name>
</gene>
<proteinExistence type="inferred from homology"/>
<feature type="region of interest" description="Disordered" evidence="7">
    <location>
        <begin position="215"/>
        <end position="235"/>
    </location>
</feature>
<evidence type="ECO:0000256" key="7">
    <source>
        <dbReference type="SAM" id="MobiDB-lite"/>
    </source>
</evidence>
<dbReference type="Pfam" id="PF04117">
    <property type="entry name" value="Mpv17_PMP22"/>
    <property type="match status" value="1"/>
</dbReference>
<dbReference type="InParanoid" id="A0A2V0P373"/>
<accession>A0A2V0P373</accession>
<dbReference type="GO" id="GO:0016020">
    <property type="term" value="C:membrane"/>
    <property type="evidence" value="ECO:0007669"/>
    <property type="project" value="UniProtKB-SubCell"/>
</dbReference>
<evidence type="ECO:0000256" key="1">
    <source>
        <dbReference type="ARBA" id="ARBA00004141"/>
    </source>
</evidence>